<dbReference type="InterPro" id="IPR018247">
    <property type="entry name" value="EF_Hand_1_Ca_BS"/>
</dbReference>
<protein>
    <recommendedName>
        <fullName evidence="2">EF-hand domain-containing protein</fullName>
    </recommendedName>
</protein>
<reference evidence="3" key="1">
    <citation type="journal article" date="2014" name="Front. Microbiol.">
        <title>High frequency of phylogenetically diverse reductive dehalogenase-homologous genes in deep subseafloor sedimentary metagenomes.</title>
        <authorList>
            <person name="Kawai M."/>
            <person name="Futagami T."/>
            <person name="Toyoda A."/>
            <person name="Takaki Y."/>
            <person name="Nishi S."/>
            <person name="Hori S."/>
            <person name="Arai W."/>
            <person name="Tsubouchi T."/>
            <person name="Morono Y."/>
            <person name="Uchiyama I."/>
            <person name="Ito T."/>
            <person name="Fujiyama A."/>
            <person name="Inagaki F."/>
            <person name="Takami H."/>
        </authorList>
    </citation>
    <scope>NUCLEOTIDE SEQUENCE</scope>
    <source>
        <strain evidence="3">Expedition CK06-06</strain>
    </source>
</reference>
<dbReference type="EMBL" id="BARS01032526">
    <property type="protein sequence ID" value="GAG15737.1"/>
    <property type="molecule type" value="Genomic_DNA"/>
</dbReference>
<proteinExistence type="predicted"/>
<evidence type="ECO:0000259" key="2">
    <source>
        <dbReference type="PROSITE" id="PS50222"/>
    </source>
</evidence>
<feature type="non-terminal residue" evidence="3">
    <location>
        <position position="60"/>
    </location>
</feature>
<dbReference type="PROSITE" id="PS00018">
    <property type="entry name" value="EF_HAND_1"/>
    <property type="match status" value="1"/>
</dbReference>
<dbReference type="GO" id="GO:0005509">
    <property type="term" value="F:calcium ion binding"/>
    <property type="evidence" value="ECO:0007669"/>
    <property type="project" value="InterPro"/>
</dbReference>
<sequence length="60" mass="6825">MKRTPALPLFLALTLIHVGAAAEQAQQNQPRRARFTFEQFSARHDSNRDGKVERDEFKGA</sequence>
<feature type="region of interest" description="Disordered" evidence="1">
    <location>
        <begin position="38"/>
        <end position="60"/>
    </location>
</feature>
<feature type="domain" description="EF-hand" evidence="2">
    <location>
        <begin position="45"/>
        <end position="60"/>
    </location>
</feature>
<evidence type="ECO:0000313" key="3">
    <source>
        <dbReference type="EMBL" id="GAG15737.1"/>
    </source>
</evidence>
<comment type="caution">
    <text evidence="3">The sequence shown here is derived from an EMBL/GenBank/DDBJ whole genome shotgun (WGS) entry which is preliminary data.</text>
</comment>
<dbReference type="PROSITE" id="PS50222">
    <property type="entry name" value="EF_HAND_2"/>
    <property type="match status" value="1"/>
</dbReference>
<accession>X0VX92</accession>
<gene>
    <name evidence="3" type="ORF">S01H1_50480</name>
</gene>
<feature type="compositionally biased region" description="Basic and acidic residues" evidence="1">
    <location>
        <begin position="41"/>
        <end position="60"/>
    </location>
</feature>
<dbReference type="AlphaFoldDB" id="X0VX92"/>
<dbReference type="InterPro" id="IPR002048">
    <property type="entry name" value="EF_hand_dom"/>
</dbReference>
<organism evidence="3">
    <name type="scientific">marine sediment metagenome</name>
    <dbReference type="NCBI Taxonomy" id="412755"/>
    <lineage>
        <taxon>unclassified sequences</taxon>
        <taxon>metagenomes</taxon>
        <taxon>ecological metagenomes</taxon>
    </lineage>
</organism>
<evidence type="ECO:0000256" key="1">
    <source>
        <dbReference type="SAM" id="MobiDB-lite"/>
    </source>
</evidence>
<name>X0VX92_9ZZZZ</name>